<evidence type="ECO:0000313" key="6">
    <source>
        <dbReference type="EMBL" id="PCF95573.1"/>
    </source>
</evidence>
<dbReference type="PROSITE" id="PS01039">
    <property type="entry name" value="SBP_BACTERIAL_3"/>
    <property type="match status" value="1"/>
</dbReference>
<keyword evidence="7" id="KW-1185">Reference proteome</keyword>
<evidence type="ECO:0000256" key="2">
    <source>
        <dbReference type="ARBA" id="ARBA00010333"/>
    </source>
</evidence>
<dbReference type="Gene3D" id="3.40.190.10">
    <property type="entry name" value="Periplasmic binding protein-like II"/>
    <property type="match status" value="2"/>
</dbReference>
<dbReference type="SUPFAM" id="SSF53850">
    <property type="entry name" value="Periplasmic binding protein-like II"/>
    <property type="match status" value="1"/>
</dbReference>
<dbReference type="AlphaFoldDB" id="A0A2A4HN90"/>
<dbReference type="Pfam" id="PF00497">
    <property type="entry name" value="SBP_bac_3"/>
    <property type="match status" value="1"/>
</dbReference>
<dbReference type="SMART" id="SM00062">
    <property type="entry name" value="PBPb"/>
    <property type="match status" value="1"/>
</dbReference>
<sequence length="277" mass="29917">MKNIGFSKAVVGLAASVCIYGGSAIADDSWQKVEQKGTLVVGTSGTYAPITFLDENNQLTGFEVELVRQVAEQLGIEVEFSLMAFDGILPALRNGQIDVAAHDFAITEARQEIFDFVEPHKYSYGSIVVRAEDVDNFTSAYDLEGVDVALGSLTSNYAIFADNISAHGVAYDGGVEAILRDIINGNRDAYLNDYLVLRRTLEGFDDDRLAVASDVKYHSTQSAMAVLKGNEALRDKLSEAVVTLIENGTVTDLAIEFLGEDVSTPPDDESIVSLEGE</sequence>
<comment type="caution">
    <text evidence="6">The sequence shown here is derived from an EMBL/GenBank/DDBJ whole genome shotgun (WGS) entry which is preliminary data.</text>
</comment>
<feature type="domain" description="Solute-binding protein family 3/N-terminal" evidence="5">
    <location>
        <begin position="38"/>
        <end position="261"/>
    </location>
</feature>
<dbReference type="Proteomes" id="UP000218677">
    <property type="component" value="Unassembled WGS sequence"/>
</dbReference>
<dbReference type="PANTHER" id="PTHR35936:SF34">
    <property type="entry name" value="ABC TRANSPORTER EXTRACELLULAR-BINDING PROTEIN YCKB-RELATED"/>
    <property type="match status" value="1"/>
</dbReference>
<dbReference type="InterPro" id="IPR001638">
    <property type="entry name" value="Solute-binding_3/MltF_N"/>
</dbReference>
<reference evidence="7" key="1">
    <citation type="submission" date="2017-09" db="EMBL/GenBank/DDBJ databases">
        <authorList>
            <person name="Cho G.-S."/>
            <person name="Oguntoyinbo F.A."/>
            <person name="Cnockaert M."/>
            <person name="Kabisch J."/>
            <person name="Neve H."/>
            <person name="Bockelmann W."/>
            <person name="Wenning M."/>
            <person name="Franz C.M."/>
            <person name="Vandamme P."/>
        </authorList>
    </citation>
    <scope>NUCLEOTIDE SEQUENCE [LARGE SCALE GENOMIC DNA]</scope>
    <source>
        <strain evidence="7">MBT G8648</strain>
    </source>
</reference>
<evidence type="ECO:0000256" key="1">
    <source>
        <dbReference type="ARBA" id="ARBA00004196"/>
    </source>
</evidence>
<protein>
    <submittedName>
        <fullName evidence="6">ABC transporter</fullName>
    </submittedName>
</protein>
<dbReference type="RefSeq" id="WP_096651590.1">
    <property type="nucleotide sequence ID" value="NZ_NWUX01000008.1"/>
</dbReference>
<evidence type="ECO:0000313" key="7">
    <source>
        <dbReference type="Proteomes" id="UP000218677"/>
    </source>
</evidence>
<dbReference type="GO" id="GO:0030313">
    <property type="term" value="C:cell envelope"/>
    <property type="evidence" value="ECO:0007669"/>
    <property type="project" value="UniProtKB-SubCell"/>
</dbReference>
<comment type="similarity">
    <text evidence="2 4">Belongs to the bacterial solute-binding protein 3 family.</text>
</comment>
<evidence type="ECO:0000256" key="4">
    <source>
        <dbReference type="RuleBase" id="RU003744"/>
    </source>
</evidence>
<keyword evidence="3" id="KW-0732">Signal</keyword>
<comment type="subcellular location">
    <subcellularLocation>
        <location evidence="1">Cell envelope</location>
    </subcellularLocation>
</comment>
<name>A0A2A4HN90_9GAMM</name>
<dbReference type="EMBL" id="NWUX01000008">
    <property type="protein sequence ID" value="PCF95573.1"/>
    <property type="molecule type" value="Genomic_DNA"/>
</dbReference>
<accession>A0A2A4HN90</accession>
<organism evidence="6 7">
    <name type="scientific">Vreelandella nigrificans</name>
    <dbReference type="NCBI Taxonomy" id="2042704"/>
    <lineage>
        <taxon>Bacteria</taxon>
        <taxon>Pseudomonadati</taxon>
        <taxon>Pseudomonadota</taxon>
        <taxon>Gammaproteobacteria</taxon>
        <taxon>Oceanospirillales</taxon>
        <taxon>Halomonadaceae</taxon>
        <taxon>Vreelandella</taxon>
    </lineage>
</organism>
<gene>
    <name evidence="6" type="ORF">CPA45_10995</name>
</gene>
<evidence type="ECO:0000256" key="3">
    <source>
        <dbReference type="ARBA" id="ARBA00022729"/>
    </source>
</evidence>
<proteinExistence type="inferred from homology"/>
<dbReference type="InterPro" id="IPR018313">
    <property type="entry name" value="SBP_3_CS"/>
</dbReference>
<dbReference type="OrthoDB" id="9768183at2"/>
<dbReference type="PANTHER" id="PTHR35936">
    <property type="entry name" value="MEMBRANE-BOUND LYTIC MUREIN TRANSGLYCOSYLASE F"/>
    <property type="match status" value="1"/>
</dbReference>
<evidence type="ECO:0000259" key="5">
    <source>
        <dbReference type="SMART" id="SM00062"/>
    </source>
</evidence>